<dbReference type="NCBIfam" id="TIGR01163">
    <property type="entry name" value="rpe"/>
    <property type="match status" value="1"/>
</dbReference>
<comment type="cofactor">
    <cofactor evidence="4">
        <name>Zn(2+)</name>
        <dbReference type="ChEBI" id="CHEBI:29105"/>
    </cofactor>
</comment>
<dbReference type="GO" id="GO:0006098">
    <property type="term" value="P:pentose-phosphate shunt"/>
    <property type="evidence" value="ECO:0007669"/>
    <property type="project" value="UniProtKB-UniRule"/>
</dbReference>
<dbReference type="EMBL" id="SLUN01000004">
    <property type="protein sequence ID" value="TCL74116.1"/>
    <property type="molecule type" value="Genomic_DNA"/>
</dbReference>
<dbReference type="RefSeq" id="WP_132013082.1">
    <property type="nucleotide sequence ID" value="NZ_SLUN01000004.1"/>
</dbReference>
<dbReference type="CDD" id="cd00429">
    <property type="entry name" value="RPE"/>
    <property type="match status" value="1"/>
</dbReference>
<evidence type="ECO:0000256" key="8">
    <source>
        <dbReference type="ARBA" id="ARBA00022723"/>
    </source>
</evidence>
<dbReference type="PROSITE" id="PS01085">
    <property type="entry name" value="RIBUL_P_3_EPIMER_1"/>
    <property type="match status" value="1"/>
</dbReference>
<dbReference type="AlphaFoldDB" id="A0A4R1S4E9"/>
<dbReference type="InterPro" id="IPR026019">
    <property type="entry name" value="Ribul_P_3_epim"/>
</dbReference>
<dbReference type="GO" id="GO:0046872">
    <property type="term" value="F:metal ion binding"/>
    <property type="evidence" value="ECO:0007669"/>
    <property type="project" value="UniProtKB-KW"/>
</dbReference>
<evidence type="ECO:0000256" key="9">
    <source>
        <dbReference type="ARBA" id="ARBA00023235"/>
    </source>
</evidence>
<dbReference type="GO" id="GO:0005737">
    <property type="term" value="C:cytoplasm"/>
    <property type="evidence" value="ECO:0007669"/>
    <property type="project" value="UniProtKB-ARBA"/>
</dbReference>
<dbReference type="Pfam" id="PF00834">
    <property type="entry name" value="Ribul_P_3_epim"/>
    <property type="match status" value="1"/>
</dbReference>
<dbReference type="GO" id="GO:0005975">
    <property type="term" value="P:carbohydrate metabolic process"/>
    <property type="evidence" value="ECO:0007669"/>
    <property type="project" value="InterPro"/>
</dbReference>
<keyword evidence="9" id="KW-0413">Isomerase</keyword>
<dbReference type="PANTHER" id="PTHR11749">
    <property type="entry name" value="RIBULOSE-5-PHOSPHATE-3-EPIMERASE"/>
    <property type="match status" value="1"/>
</dbReference>
<dbReference type="InterPro" id="IPR011060">
    <property type="entry name" value="RibuloseP-bd_barrel"/>
</dbReference>
<comment type="catalytic activity">
    <reaction evidence="1">
        <text>D-ribulose 5-phosphate = D-xylulose 5-phosphate</text>
        <dbReference type="Rhea" id="RHEA:13677"/>
        <dbReference type="ChEBI" id="CHEBI:57737"/>
        <dbReference type="ChEBI" id="CHEBI:58121"/>
        <dbReference type="EC" id="5.1.3.1"/>
    </reaction>
</comment>
<dbReference type="InterPro" id="IPR013785">
    <property type="entry name" value="Aldolase_TIM"/>
</dbReference>
<evidence type="ECO:0000256" key="5">
    <source>
        <dbReference type="ARBA" id="ARBA00001954"/>
    </source>
</evidence>
<dbReference type="OrthoDB" id="1645589at2"/>
<dbReference type="Gene3D" id="3.20.20.70">
    <property type="entry name" value="Aldolase class I"/>
    <property type="match status" value="1"/>
</dbReference>
<evidence type="ECO:0000256" key="1">
    <source>
        <dbReference type="ARBA" id="ARBA00001782"/>
    </source>
</evidence>
<organism evidence="11 12">
    <name type="scientific">Hydrogenispora ethanolica</name>
    <dbReference type="NCBI Taxonomy" id="1082276"/>
    <lineage>
        <taxon>Bacteria</taxon>
        <taxon>Bacillati</taxon>
        <taxon>Bacillota</taxon>
        <taxon>Hydrogenispora</taxon>
    </lineage>
</organism>
<dbReference type="NCBIfam" id="NF004076">
    <property type="entry name" value="PRK05581.1-4"/>
    <property type="match status" value="1"/>
</dbReference>
<evidence type="ECO:0000256" key="4">
    <source>
        <dbReference type="ARBA" id="ARBA00001947"/>
    </source>
</evidence>
<comment type="cofactor">
    <cofactor evidence="2">
        <name>Mn(2+)</name>
        <dbReference type="ChEBI" id="CHEBI:29035"/>
    </cofactor>
</comment>
<dbReference type="PROSITE" id="PS01086">
    <property type="entry name" value="RIBUL_P_3_EPIMER_2"/>
    <property type="match status" value="1"/>
</dbReference>
<dbReference type="Proteomes" id="UP000295008">
    <property type="component" value="Unassembled WGS sequence"/>
</dbReference>
<sequence length="222" mass="24403">MKVRISASLMCADPLRLEEAVRQLEDAGCDWFHIDIMDGRFVPNLAMNFETVRRIKQISRVPLDVHLMVEQPEQYLDQAIDAGSDIITCHAESTRCPIRLLEKIRRNNVQAGLAVNPFTALHQLRYLVDYLDLLLLMTVEPGFAGQKFIAAMHAKIGEARSLVGGINLAVDGNISTGNALAALEAGANILVAGTSAVFKKGGSLAQNLRQFRESLDYGRSGR</sequence>
<gene>
    <name evidence="11" type="ORF">EDC14_100452</name>
</gene>
<comment type="cofactor">
    <cofactor evidence="3">
        <name>Co(2+)</name>
        <dbReference type="ChEBI" id="CHEBI:48828"/>
    </cofactor>
</comment>
<name>A0A4R1S4E9_HYDET</name>
<dbReference type="FunFam" id="3.20.20.70:FF:000004">
    <property type="entry name" value="Ribulose-phosphate 3-epimerase"/>
    <property type="match status" value="1"/>
</dbReference>
<accession>A0A4R1S4E9</accession>
<comment type="similarity">
    <text evidence="6">Belongs to the ribulose-phosphate 3-epimerase family.</text>
</comment>
<comment type="caution">
    <text evidence="11">The sequence shown here is derived from an EMBL/GenBank/DDBJ whole genome shotgun (WGS) entry which is preliminary data.</text>
</comment>
<dbReference type="GO" id="GO:0004750">
    <property type="term" value="F:D-ribulose-phosphate 3-epimerase activity"/>
    <property type="evidence" value="ECO:0007669"/>
    <property type="project" value="UniProtKB-UniRule"/>
</dbReference>
<evidence type="ECO:0000256" key="6">
    <source>
        <dbReference type="ARBA" id="ARBA00009541"/>
    </source>
</evidence>
<comment type="cofactor">
    <cofactor evidence="5">
        <name>Fe(2+)</name>
        <dbReference type="ChEBI" id="CHEBI:29033"/>
    </cofactor>
</comment>
<evidence type="ECO:0000313" key="11">
    <source>
        <dbReference type="EMBL" id="TCL74116.1"/>
    </source>
</evidence>
<protein>
    <recommendedName>
        <fullName evidence="7 10">Ribulose-phosphate 3-epimerase</fullName>
        <ecNumber evidence="7 10">5.1.3.1</ecNumber>
    </recommendedName>
</protein>
<evidence type="ECO:0000313" key="12">
    <source>
        <dbReference type="Proteomes" id="UP000295008"/>
    </source>
</evidence>
<keyword evidence="8" id="KW-0479">Metal-binding</keyword>
<proteinExistence type="inferred from homology"/>
<evidence type="ECO:0000256" key="10">
    <source>
        <dbReference type="NCBIfam" id="TIGR01163"/>
    </source>
</evidence>
<dbReference type="EC" id="5.1.3.1" evidence="7 10"/>
<dbReference type="InterPro" id="IPR000056">
    <property type="entry name" value="Ribul_P_3_epim-like"/>
</dbReference>
<evidence type="ECO:0000256" key="2">
    <source>
        <dbReference type="ARBA" id="ARBA00001936"/>
    </source>
</evidence>
<dbReference type="SUPFAM" id="SSF51366">
    <property type="entry name" value="Ribulose-phoshate binding barrel"/>
    <property type="match status" value="1"/>
</dbReference>
<evidence type="ECO:0000256" key="7">
    <source>
        <dbReference type="ARBA" id="ARBA00013188"/>
    </source>
</evidence>
<keyword evidence="12" id="KW-1185">Reference proteome</keyword>
<evidence type="ECO:0000256" key="3">
    <source>
        <dbReference type="ARBA" id="ARBA00001941"/>
    </source>
</evidence>
<reference evidence="11 12" key="1">
    <citation type="submission" date="2019-03" db="EMBL/GenBank/DDBJ databases">
        <title>Genomic Encyclopedia of Type Strains, Phase IV (KMG-IV): sequencing the most valuable type-strain genomes for metagenomic binning, comparative biology and taxonomic classification.</title>
        <authorList>
            <person name="Goeker M."/>
        </authorList>
    </citation>
    <scope>NUCLEOTIDE SEQUENCE [LARGE SCALE GENOMIC DNA]</scope>
    <source>
        <strain evidence="11 12">LX-B</strain>
    </source>
</reference>